<comment type="subcellular location">
    <subcellularLocation>
        <location evidence="1">Nucleus</location>
    </subcellularLocation>
</comment>
<dbReference type="SUPFAM" id="SSF48371">
    <property type="entry name" value="ARM repeat"/>
    <property type="match status" value="1"/>
</dbReference>
<dbReference type="InterPro" id="IPR013767">
    <property type="entry name" value="PAS_fold"/>
</dbReference>
<dbReference type="PRINTS" id="PR00785">
    <property type="entry name" value="NCTRNSLOCATR"/>
</dbReference>
<dbReference type="InterPro" id="IPR001067">
    <property type="entry name" value="Nuc_translocat"/>
</dbReference>
<feature type="compositionally biased region" description="Pro residues" evidence="7">
    <location>
        <begin position="860"/>
        <end position="875"/>
    </location>
</feature>
<dbReference type="Pfam" id="PF24181">
    <property type="entry name" value="TPR_TTI1_C"/>
    <property type="match status" value="1"/>
</dbReference>
<evidence type="ECO:0000256" key="1">
    <source>
        <dbReference type="ARBA" id="ARBA00004123"/>
    </source>
</evidence>
<dbReference type="SUPFAM" id="SSF47459">
    <property type="entry name" value="HLH, helix-loop-helix DNA-binding domain"/>
    <property type="match status" value="1"/>
</dbReference>
<feature type="domain" description="BHLH" evidence="9">
    <location>
        <begin position="381"/>
        <end position="434"/>
    </location>
</feature>
<evidence type="ECO:0000256" key="4">
    <source>
        <dbReference type="ARBA" id="ARBA00023125"/>
    </source>
</evidence>
<evidence type="ECO:0000256" key="5">
    <source>
        <dbReference type="ARBA" id="ARBA00023163"/>
    </source>
</evidence>
<keyword evidence="5" id="KW-0804">Transcription</keyword>
<evidence type="ECO:0000256" key="3">
    <source>
        <dbReference type="ARBA" id="ARBA00023015"/>
    </source>
</evidence>
<reference evidence="10" key="2">
    <citation type="submission" date="2021-09" db="EMBL/GenBank/DDBJ databases">
        <authorList>
            <person name="Jia N."/>
            <person name="Wang J."/>
            <person name="Shi W."/>
            <person name="Du L."/>
            <person name="Sun Y."/>
            <person name="Zhan W."/>
            <person name="Jiang J."/>
            <person name="Wang Q."/>
            <person name="Zhang B."/>
            <person name="Ji P."/>
            <person name="Sakyi L.B."/>
            <person name="Cui X."/>
            <person name="Yuan T."/>
            <person name="Jiang B."/>
            <person name="Yang W."/>
            <person name="Lam T.T.-Y."/>
            <person name="Chang Q."/>
            <person name="Ding S."/>
            <person name="Wang X."/>
            <person name="Zhu J."/>
            <person name="Ruan X."/>
            <person name="Zhao L."/>
            <person name="Wei J."/>
            <person name="Que T."/>
            <person name="Du C."/>
            <person name="Cheng J."/>
            <person name="Dai P."/>
            <person name="Han X."/>
            <person name="Huang E."/>
            <person name="Gao Y."/>
            <person name="Liu J."/>
            <person name="Shao H."/>
            <person name="Ye R."/>
            <person name="Li L."/>
            <person name="Wei W."/>
            <person name="Wang X."/>
            <person name="Wang C."/>
            <person name="Huo Q."/>
            <person name="Li W."/>
            <person name="Guo W."/>
            <person name="Chen H."/>
            <person name="Chen S."/>
            <person name="Zhou L."/>
            <person name="Zhou L."/>
            <person name="Ni X."/>
            <person name="Tian J."/>
            <person name="Zhou Y."/>
            <person name="Sheng Y."/>
            <person name="Liu T."/>
            <person name="Pan Y."/>
            <person name="Xia L."/>
            <person name="Li J."/>
            <person name="Zhao F."/>
            <person name="Cao W."/>
        </authorList>
    </citation>
    <scope>NUCLEOTIDE SEQUENCE</scope>
    <source>
        <strain evidence="10">Rmic-2018</strain>
        <tissue evidence="10">Larvae</tissue>
    </source>
</reference>
<dbReference type="GO" id="GO:0046983">
    <property type="term" value="F:protein dimerization activity"/>
    <property type="evidence" value="ECO:0007669"/>
    <property type="project" value="InterPro"/>
</dbReference>
<evidence type="ECO:0000313" key="11">
    <source>
        <dbReference type="Proteomes" id="UP000821866"/>
    </source>
</evidence>
<dbReference type="Gene3D" id="3.30.450.20">
    <property type="entry name" value="PAS domain"/>
    <property type="match status" value="2"/>
</dbReference>
<dbReference type="InterPro" id="IPR000014">
    <property type="entry name" value="PAS"/>
</dbReference>
<keyword evidence="4" id="KW-0238">DNA-binding</keyword>
<dbReference type="CDD" id="cd00130">
    <property type="entry name" value="PAS"/>
    <property type="match status" value="2"/>
</dbReference>
<dbReference type="PANTHER" id="PTHR23042">
    <property type="entry name" value="CIRCADIAN PROTEIN CLOCK/ARNT/BMAL/PAS"/>
    <property type="match status" value="1"/>
</dbReference>
<feature type="compositionally biased region" description="Low complexity" evidence="7">
    <location>
        <begin position="826"/>
        <end position="837"/>
    </location>
</feature>
<gene>
    <name evidence="10" type="ORF">HPB51_009256</name>
</gene>
<dbReference type="SMART" id="SM00091">
    <property type="entry name" value="PAS"/>
    <property type="match status" value="2"/>
</dbReference>
<keyword evidence="11" id="KW-1185">Reference proteome</keyword>
<feature type="region of interest" description="Disordered" evidence="7">
    <location>
        <begin position="295"/>
        <end position="320"/>
    </location>
</feature>
<evidence type="ECO:0000313" key="10">
    <source>
        <dbReference type="EMBL" id="KAH8040000.1"/>
    </source>
</evidence>
<dbReference type="NCBIfam" id="TIGR00229">
    <property type="entry name" value="sensory_box"/>
    <property type="match status" value="1"/>
</dbReference>
<feature type="domain" description="PAS" evidence="8">
    <location>
        <begin position="433"/>
        <end position="499"/>
    </location>
</feature>
<dbReference type="GO" id="GO:0005667">
    <property type="term" value="C:transcription regulator complex"/>
    <property type="evidence" value="ECO:0007669"/>
    <property type="project" value="InterPro"/>
</dbReference>
<dbReference type="GO" id="GO:0003700">
    <property type="term" value="F:DNA-binding transcription factor activity"/>
    <property type="evidence" value="ECO:0007669"/>
    <property type="project" value="InterPro"/>
</dbReference>
<dbReference type="SUPFAM" id="SSF55785">
    <property type="entry name" value="PYP-like sensor domain (PAS domain)"/>
    <property type="match status" value="2"/>
</dbReference>
<dbReference type="Proteomes" id="UP000821866">
    <property type="component" value="Chromosome 1"/>
</dbReference>
<proteinExistence type="predicted"/>
<name>A0A9J6F1A5_RHIMP</name>
<evidence type="ECO:0000259" key="8">
    <source>
        <dbReference type="PROSITE" id="PS50112"/>
    </source>
</evidence>
<dbReference type="GO" id="GO:0045944">
    <property type="term" value="P:positive regulation of transcription by RNA polymerase II"/>
    <property type="evidence" value="ECO:0007669"/>
    <property type="project" value="UniProtKB-ARBA"/>
</dbReference>
<accession>A0A9J6F1A5</accession>
<dbReference type="SMART" id="SM00086">
    <property type="entry name" value="PAC"/>
    <property type="match status" value="1"/>
</dbReference>
<dbReference type="InterPro" id="IPR057567">
    <property type="entry name" value="TPR_TTI1_C"/>
</dbReference>
<feature type="compositionally biased region" description="Pro residues" evidence="7">
    <location>
        <begin position="801"/>
        <end position="811"/>
    </location>
</feature>
<comment type="caution">
    <text evidence="10">The sequence shown here is derived from an EMBL/GenBank/DDBJ whole genome shotgun (WGS) entry which is preliminary data.</text>
</comment>
<keyword evidence="2" id="KW-0677">Repeat</keyword>
<protein>
    <recommendedName>
        <fullName evidence="12">Aryl hydrocarbon receptor nuclear translocator</fullName>
    </recommendedName>
</protein>
<evidence type="ECO:0000259" key="9">
    <source>
        <dbReference type="PROSITE" id="PS50888"/>
    </source>
</evidence>
<dbReference type="InterPro" id="IPR001610">
    <property type="entry name" value="PAC"/>
</dbReference>
<dbReference type="InterPro" id="IPR050933">
    <property type="entry name" value="Circadian_TF"/>
</dbReference>
<dbReference type="Pfam" id="PF00010">
    <property type="entry name" value="HLH"/>
    <property type="match status" value="1"/>
</dbReference>
<dbReference type="VEuPathDB" id="VectorBase:LOC119182866"/>
<dbReference type="GO" id="GO:0003677">
    <property type="term" value="F:DNA binding"/>
    <property type="evidence" value="ECO:0007669"/>
    <property type="project" value="UniProtKB-KW"/>
</dbReference>
<reference evidence="10" key="1">
    <citation type="journal article" date="2020" name="Cell">
        <title>Large-Scale Comparative Analyses of Tick Genomes Elucidate Their Genetic Diversity and Vector Capacities.</title>
        <authorList>
            <consortium name="Tick Genome and Microbiome Consortium (TIGMIC)"/>
            <person name="Jia N."/>
            <person name="Wang J."/>
            <person name="Shi W."/>
            <person name="Du L."/>
            <person name="Sun Y."/>
            <person name="Zhan W."/>
            <person name="Jiang J.F."/>
            <person name="Wang Q."/>
            <person name="Zhang B."/>
            <person name="Ji P."/>
            <person name="Bell-Sakyi L."/>
            <person name="Cui X.M."/>
            <person name="Yuan T.T."/>
            <person name="Jiang B.G."/>
            <person name="Yang W.F."/>
            <person name="Lam T.T."/>
            <person name="Chang Q.C."/>
            <person name="Ding S.J."/>
            <person name="Wang X.J."/>
            <person name="Zhu J.G."/>
            <person name="Ruan X.D."/>
            <person name="Zhao L."/>
            <person name="Wei J.T."/>
            <person name="Ye R.Z."/>
            <person name="Que T.C."/>
            <person name="Du C.H."/>
            <person name="Zhou Y.H."/>
            <person name="Cheng J.X."/>
            <person name="Dai P.F."/>
            <person name="Guo W.B."/>
            <person name="Han X.H."/>
            <person name="Huang E.J."/>
            <person name="Li L.F."/>
            <person name="Wei W."/>
            <person name="Gao Y.C."/>
            <person name="Liu J.Z."/>
            <person name="Shao H.Z."/>
            <person name="Wang X."/>
            <person name="Wang C.C."/>
            <person name="Yang T.C."/>
            <person name="Huo Q.B."/>
            <person name="Li W."/>
            <person name="Chen H.Y."/>
            <person name="Chen S.E."/>
            <person name="Zhou L.G."/>
            <person name="Ni X.B."/>
            <person name="Tian J.H."/>
            <person name="Sheng Y."/>
            <person name="Liu T."/>
            <person name="Pan Y.S."/>
            <person name="Xia L.Y."/>
            <person name="Li J."/>
            <person name="Zhao F."/>
            <person name="Cao W.C."/>
        </authorList>
    </citation>
    <scope>NUCLEOTIDE SEQUENCE</scope>
    <source>
        <strain evidence="10">Rmic-2018</strain>
    </source>
</reference>
<sequence length="906" mass="99879">MFMLQVLNALDFCHKDSALPFLKVLASIVVYVNTWFPAAPKTGGLKDSVTMQMPPAKTFRQFVEELHRCKTLSADMEFSDEEFENSEAAPQQNVCDVEMDEKPLVPGYIKLLVQVLKRCIHLQSSSNIYIQTAVLSIIKHAVIPMSCYQDELLPAVHLLWKPLVARFQKDNWHLCAKAFEVVGSLAEASRDFIRERTMREVWPRLAEFLHNQHAVSKNKGKPYEITSAFKYQLVLLRQLGPISCQTAVVTSCYADTYMKTIFIARGQNDDEGTRRRRTLRNAWLSFRRGSVRSAWRRSPGPVDAPGRLSSMAAAANPDGSKVLKKRKASCYKDAADEEGKFGRMDEDALEKERYEAWPATADALATPRQGDGGELLESLSAKKENHSEIERRRRNKMTAYITELSDMVPTCSALARKPDKLTILRMAELKHLILEAADGFLFVVSCDTGRVIYVSDSVGPVLNQSQSEWFNACLYDLIHPEDVEKVREQLSTQEASSSGRILDLKTGTVKKEGHQSSMRLCMGSRRGFICRMKLGNVQPDVQGLQRLRQRNALGPSPDGAAYAVVHCTGYIKIGLHQIVNCAGVQVEPGDQDGGSHCCLVAIGRLQVTSAPNPSDLVGSNSNAEFISRHSVDGKFTFVDPRVTAVLGYQPQELLGKPCFDFFHPEDQGHMKENFEQVLKMKGQVMSVMYRLRAKNREWIWLRTSSFAFLNPYTNDVEYVVCTNTSAKTLSAGATGTDDAPADMPLGYGGHAKEGLDYSLPRADAYRSADRRPAAPLAYGYEPYAGGPRLAKGSPPAQAWSAPPPPRVPPPQEQYGSSGYGGGGSGSQLSPSRSPSGPTYTQLAPGGAARPGLWGQWQPGEAPPPGAGGAPPPPPAQQQELSDMLQMLDQSGTASFEELSMFNSFPE</sequence>
<evidence type="ECO:0008006" key="12">
    <source>
        <dbReference type="Google" id="ProtNLM"/>
    </source>
</evidence>
<feature type="domain" description="PAS" evidence="8">
    <location>
        <begin position="630"/>
        <end position="681"/>
    </location>
</feature>
<feature type="region of interest" description="Disordered" evidence="7">
    <location>
        <begin position="788"/>
        <end position="879"/>
    </location>
</feature>
<evidence type="ECO:0000256" key="6">
    <source>
        <dbReference type="ARBA" id="ARBA00023242"/>
    </source>
</evidence>
<organism evidence="10 11">
    <name type="scientific">Rhipicephalus microplus</name>
    <name type="common">Cattle tick</name>
    <name type="synonym">Boophilus microplus</name>
    <dbReference type="NCBI Taxonomy" id="6941"/>
    <lineage>
        <taxon>Eukaryota</taxon>
        <taxon>Metazoa</taxon>
        <taxon>Ecdysozoa</taxon>
        <taxon>Arthropoda</taxon>
        <taxon>Chelicerata</taxon>
        <taxon>Arachnida</taxon>
        <taxon>Acari</taxon>
        <taxon>Parasitiformes</taxon>
        <taxon>Ixodida</taxon>
        <taxon>Ixodoidea</taxon>
        <taxon>Ixodidae</taxon>
        <taxon>Rhipicephalinae</taxon>
        <taxon>Rhipicephalus</taxon>
        <taxon>Boophilus</taxon>
    </lineage>
</organism>
<dbReference type="PROSITE" id="PS50112">
    <property type="entry name" value="PAS"/>
    <property type="match status" value="2"/>
</dbReference>
<dbReference type="VEuPathDB" id="VectorBase:LOC119182889"/>
<dbReference type="AlphaFoldDB" id="A0A9J6F1A5"/>
<evidence type="ECO:0000256" key="2">
    <source>
        <dbReference type="ARBA" id="ARBA00022737"/>
    </source>
</evidence>
<keyword evidence="6" id="KW-0539">Nucleus</keyword>
<keyword evidence="3" id="KW-0805">Transcription regulation</keyword>
<dbReference type="Pfam" id="PF14598">
    <property type="entry name" value="PAS_11"/>
    <property type="match status" value="1"/>
</dbReference>
<dbReference type="Pfam" id="PF00989">
    <property type="entry name" value="PAS"/>
    <property type="match status" value="1"/>
</dbReference>
<dbReference type="EMBL" id="JABSTU010000001">
    <property type="protein sequence ID" value="KAH8040000.1"/>
    <property type="molecule type" value="Genomic_DNA"/>
</dbReference>
<dbReference type="InterPro" id="IPR035965">
    <property type="entry name" value="PAS-like_dom_sf"/>
</dbReference>
<dbReference type="PROSITE" id="PS50888">
    <property type="entry name" value="BHLH"/>
    <property type="match status" value="1"/>
</dbReference>
<evidence type="ECO:0000256" key="7">
    <source>
        <dbReference type="SAM" id="MobiDB-lite"/>
    </source>
</evidence>
<dbReference type="GO" id="GO:0005737">
    <property type="term" value="C:cytoplasm"/>
    <property type="evidence" value="ECO:0007669"/>
    <property type="project" value="InterPro"/>
</dbReference>
<dbReference type="InterPro" id="IPR016024">
    <property type="entry name" value="ARM-type_fold"/>
</dbReference>
<dbReference type="SMART" id="SM00353">
    <property type="entry name" value="HLH"/>
    <property type="match status" value="1"/>
</dbReference>
<dbReference type="InterPro" id="IPR036638">
    <property type="entry name" value="HLH_DNA-bd_sf"/>
</dbReference>
<dbReference type="GO" id="GO:0005634">
    <property type="term" value="C:nucleus"/>
    <property type="evidence" value="ECO:0007669"/>
    <property type="project" value="UniProtKB-SubCell"/>
</dbReference>
<dbReference type="InterPro" id="IPR011598">
    <property type="entry name" value="bHLH_dom"/>
</dbReference>